<feature type="non-terminal residue" evidence="12">
    <location>
        <position position="263"/>
    </location>
</feature>
<keyword evidence="7" id="KW-0862">Zinc</keyword>
<evidence type="ECO:0000256" key="5">
    <source>
        <dbReference type="ARBA" id="ARBA00022723"/>
    </source>
</evidence>
<evidence type="ECO:0000313" key="13">
    <source>
        <dbReference type="Proteomes" id="UP000236370"/>
    </source>
</evidence>
<dbReference type="AlphaFoldDB" id="A0A2J8JG48"/>
<dbReference type="InterPro" id="IPR011011">
    <property type="entry name" value="Znf_FYVE_PHD"/>
</dbReference>
<dbReference type="InterPro" id="IPR002014">
    <property type="entry name" value="VHS_dom"/>
</dbReference>
<dbReference type="PROSITE" id="PS50179">
    <property type="entry name" value="VHS"/>
    <property type="match status" value="1"/>
</dbReference>
<evidence type="ECO:0000256" key="8">
    <source>
        <dbReference type="PROSITE-ProRule" id="PRU00091"/>
    </source>
</evidence>
<dbReference type="PANTHER" id="PTHR46275:SF1">
    <property type="entry name" value="HEPATOCYTE GROWTH FACTOR-REGULATED TYROSINE KINASE SUBSTRATE"/>
    <property type="match status" value="1"/>
</dbReference>
<dbReference type="EMBL" id="NBAG03000462">
    <property type="protein sequence ID" value="PNI21740.1"/>
    <property type="molecule type" value="Genomic_DNA"/>
</dbReference>
<proteinExistence type="predicted"/>
<dbReference type="InterPro" id="IPR003903">
    <property type="entry name" value="UIM_dom"/>
</dbReference>
<dbReference type="CDD" id="cd03569">
    <property type="entry name" value="VHS_Hrs"/>
    <property type="match status" value="1"/>
</dbReference>
<reference evidence="12 13" key="1">
    <citation type="submission" date="2017-12" db="EMBL/GenBank/DDBJ databases">
        <title>High-resolution comparative analysis of great ape genomes.</title>
        <authorList>
            <person name="Pollen A."/>
            <person name="Hastie A."/>
            <person name="Hormozdiari F."/>
            <person name="Dougherty M."/>
            <person name="Liu R."/>
            <person name="Chaisson M."/>
            <person name="Hoppe E."/>
            <person name="Hill C."/>
            <person name="Pang A."/>
            <person name="Hillier L."/>
            <person name="Baker C."/>
            <person name="Armstrong J."/>
            <person name="Shendure J."/>
            <person name="Paten B."/>
            <person name="Wilson R."/>
            <person name="Chao H."/>
            <person name="Schneider V."/>
            <person name="Ventura M."/>
            <person name="Kronenberg Z."/>
            <person name="Murali S."/>
            <person name="Gordon D."/>
            <person name="Cantsilieris S."/>
            <person name="Munson K."/>
            <person name="Nelson B."/>
            <person name="Raja A."/>
            <person name="Underwood J."/>
            <person name="Diekhans M."/>
            <person name="Fiddes I."/>
            <person name="Haussler D."/>
            <person name="Eichler E."/>
        </authorList>
    </citation>
    <scope>NUCLEOTIDE SEQUENCE [LARGE SCALE GENOMIC DNA]</scope>
    <source>
        <strain evidence="12">Yerkes chimp pedigree #C0471</strain>
    </source>
</reference>
<evidence type="ECO:0000256" key="2">
    <source>
        <dbReference type="ARBA" id="ARBA00004496"/>
    </source>
</evidence>
<evidence type="ECO:0000256" key="3">
    <source>
        <dbReference type="ARBA" id="ARBA00022490"/>
    </source>
</evidence>
<comment type="subcellular location">
    <subcellularLocation>
        <location evidence="2">Cytoplasm</location>
    </subcellularLocation>
    <subcellularLocation>
        <location evidence="1">Early endosome membrane</location>
        <topology evidence="1">Peripheral membrane protein</topology>
        <orientation evidence="1">Cytoplasmic side</orientation>
    </subcellularLocation>
</comment>
<evidence type="ECO:0000256" key="9">
    <source>
        <dbReference type="SAM" id="MobiDB-lite"/>
    </source>
</evidence>
<dbReference type="PROSITE" id="PS50178">
    <property type="entry name" value="ZF_FYVE"/>
    <property type="match status" value="1"/>
</dbReference>
<evidence type="ECO:0000256" key="4">
    <source>
        <dbReference type="ARBA" id="ARBA00022553"/>
    </source>
</evidence>
<evidence type="ECO:0000313" key="12">
    <source>
        <dbReference type="EMBL" id="PNI21740.1"/>
    </source>
</evidence>
<keyword evidence="3" id="KW-0963">Cytoplasm</keyword>
<dbReference type="PROSITE" id="PS50330">
    <property type="entry name" value="UIM"/>
    <property type="match status" value="1"/>
</dbReference>
<dbReference type="SUPFAM" id="SSF57903">
    <property type="entry name" value="FYVE/PHD zinc finger"/>
    <property type="match status" value="1"/>
</dbReference>
<dbReference type="Proteomes" id="UP000236370">
    <property type="component" value="Unassembled WGS sequence"/>
</dbReference>
<dbReference type="GO" id="GO:0031901">
    <property type="term" value="C:early endosome membrane"/>
    <property type="evidence" value="ECO:0007669"/>
    <property type="project" value="UniProtKB-SubCell"/>
</dbReference>
<dbReference type="Pfam" id="PF01363">
    <property type="entry name" value="FYVE"/>
    <property type="match status" value="1"/>
</dbReference>
<keyword evidence="5" id="KW-0479">Metal-binding</keyword>
<keyword evidence="6 8" id="KW-0863">Zinc-finger</keyword>
<evidence type="ECO:0000259" key="11">
    <source>
        <dbReference type="PROSITE" id="PS50179"/>
    </source>
</evidence>
<dbReference type="FunFam" id="1.25.40.90:FF:000014">
    <property type="entry name" value="Hepatocyte growth factor-regulated tyrosine kinase substrate"/>
    <property type="match status" value="1"/>
</dbReference>
<dbReference type="FunFam" id="3.30.40.10:FF:000028">
    <property type="entry name" value="Putative hepatocyte growth factor-regulated tyrosine kinase substrate"/>
    <property type="match status" value="1"/>
</dbReference>
<feature type="domain" description="VHS" evidence="11">
    <location>
        <begin position="15"/>
        <end position="127"/>
    </location>
</feature>
<dbReference type="GO" id="GO:0035091">
    <property type="term" value="F:phosphatidylinositol binding"/>
    <property type="evidence" value="ECO:0007669"/>
    <property type="project" value="InterPro"/>
</dbReference>
<evidence type="ECO:0000259" key="10">
    <source>
        <dbReference type="PROSITE" id="PS50178"/>
    </source>
</evidence>
<gene>
    <name evidence="12" type="ORF">CK820_G0047977</name>
</gene>
<dbReference type="GO" id="GO:0008270">
    <property type="term" value="F:zinc ion binding"/>
    <property type="evidence" value="ECO:0007669"/>
    <property type="project" value="UniProtKB-KW"/>
</dbReference>
<dbReference type="InterPro" id="IPR017455">
    <property type="entry name" value="Znf_FYVE-rel"/>
</dbReference>
<feature type="region of interest" description="Disordered" evidence="9">
    <location>
        <begin position="207"/>
        <end position="263"/>
    </location>
</feature>
<dbReference type="InterPro" id="IPR000306">
    <property type="entry name" value="Znf_FYVE"/>
</dbReference>
<name>A0A2J8JG48_PANTR</name>
<dbReference type="GO" id="GO:0043130">
    <property type="term" value="F:ubiquitin binding"/>
    <property type="evidence" value="ECO:0007669"/>
    <property type="project" value="InterPro"/>
</dbReference>
<dbReference type="PANTHER" id="PTHR46275">
    <property type="entry name" value="HEPATOCYTE GROWTH FACTOR-REGULATED TYROSINE KINASE SUBSTRATE"/>
    <property type="match status" value="1"/>
</dbReference>
<dbReference type="InterPro" id="IPR017073">
    <property type="entry name" value="HGS/VPS27"/>
</dbReference>
<accession>A0A2J8JG48</accession>
<dbReference type="Gene3D" id="1.25.40.90">
    <property type="match status" value="1"/>
</dbReference>
<comment type="caution">
    <text evidence="12">The sequence shown here is derived from an EMBL/GenBank/DDBJ whole genome shotgun (WGS) entry which is preliminary data.</text>
</comment>
<dbReference type="SMR" id="A0A2J8JG48"/>
<dbReference type="InterPro" id="IPR008942">
    <property type="entry name" value="ENTH_VHS"/>
</dbReference>
<evidence type="ECO:0000256" key="1">
    <source>
        <dbReference type="ARBA" id="ARBA00004469"/>
    </source>
</evidence>
<dbReference type="Pfam" id="PF00790">
    <property type="entry name" value="VHS"/>
    <property type="match status" value="1"/>
</dbReference>
<organism evidence="12 13">
    <name type="scientific">Pan troglodytes</name>
    <name type="common">Chimpanzee</name>
    <dbReference type="NCBI Taxonomy" id="9598"/>
    <lineage>
        <taxon>Eukaryota</taxon>
        <taxon>Metazoa</taxon>
        <taxon>Chordata</taxon>
        <taxon>Craniata</taxon>
        <taxon>Vertebrata</taxon>
        <taxon>Euteleostomi</taxon>
        <taxon>Mammalia</taxon>
        <taxon>Eutheria</taxon>
        <taxon>Euarchontoglires</taxon>
        <taxon>Primates</taxon>
        <taxon>Haplorrhini</taxon>
        <taxon>Catarrhini</taxon>
        <taxon>Hominidae</taxon>
        <taxon>Pan</taxon>
    </lineage>
</organism>
<keyword evidence="4" id="KW-0597">Phosphoprotein</keyword>
<dbReference type="SMART" id="SM00288">
    <property type="entry name" value="VHS"/>
    <property type="match status" value="1"/>
</dbReference>
<protein>
    <submittedName>
        <fullName evidence="12">HGS isoform 11</fullName>
    </submittedName>
</protein>
<sequence length="263" mass="30004">MGRGSGTFERLLDKATSQLLLETDWESILQICDLIRQGDTQAKYAVNSIKKKVNDKNPHVALYALEVMESVVKNCGQTVHDEVANKQTMEELKDLLKAWAHAFRNEPKYKVVQDTYQIMKVEGHVFPEFKESDAMFAAERAPDWVDAEECHRCRVQFGVMTRKHHCRACGQIFCGKCSSKYSTIPKFGIEKEVRVCEPCYEQLNRKAEGKATSTTELPPEYLTSPLSQQSQLPPKRDETALQEEEELQLALALSQSEAEEKER</sequence>
<evidence type="ECO:0000256" key="7">
    <source>
        <dbReference type="ARBA" id="ARBA00022833"/>
    </source>
</evidence>
<dbReference type="Gene3D" id="3.30.40.10">
    <property type="entry name" value="Zinc/RING finger domain, C3HC4 (zinc finger)"/>
    <property type="match status" value="1"/>
</dbReference>
<evidence type="ECO:0000256" key="6">
    <source>
        <dbReference type="ARBA" id="ARBA00022771"/>
    </source>
</evidence>
<dbReference type="CDD" id="cd15720">
    <property type="entry name" value="FYVE_Hrs"/>
    <property type="match status" value="1"/>
</dbReference>
<dbReference type="SUPFAM" id="SSF48464">
    <property type="entry name" value="ENTH/VHS domain"/>
    <property type="match status" value="1"/>
</dbReference>
<dbReference type="SMART" id="SM00064">
    <property type="entry name" value="FYVE"/>
    <property type="match status" value="1"/>
</dbReference>
<feature type="domain" description="FYVE-type" evidence="10">
    <location>
        <begin position="144"/>
        <end position="204"/>
    </location>
</feature>
<dbReference type="GO" id="GO:0016236">
    <property type="term" value="P:macroautophagy"/>
    <property type="evidence" value="ECO:0007669"/>
    <property type="project" value="UniProtKB-ARBA"/>
</dbReference>
<dbReference type="InterPro" id="IPR013083">
    <property type="entry name" value="Znf_RING/FYVE/PHD"/>
</dbReference>